<name>A0ABT6FIK1_9BACT</name>
<proteinExistence type="predicted"/>
<reference evidence="1 2" key="1">
    <citation type="submission" date="2023-03" db="EMBL/GenBank/DDBJ databases">
        <title>Paludisphaera mucosa sp. nov. a novel planctomycete from northern fen.</title>
        <authorList>
            <person name="Ivanova A."/>
        </authorList>
    </citation>
    <scope>NUCLEOTIDE SEQUENCE [LARGE SCALE GENOMIC DNA]</scope>
    <source>
        <strain evidence="1 2">Pla2</strain>
    </source>
</reference>
<gene>
    <name evidence="1" type="ORF">PZE19_26930</name>
</gene>
<sequence>MPAYGYQRAVVDAEYGLLELREVSFDLSPDGLRRLATFLRECADRAEAGDLRSGHVHIEEFDRAWRRVSPDLDVVVLRR</sequence>
<dbReference type="RefSeq" id="WP_277863693.1">
    <property type="nucleotide sequence ID" value="NZ_JARRAG010000002.1"/>
</dbReference>
<keyword evidence="2" id="KW-1185">Reference proteome</keyword>
<dbReference type="Proteomes" id="UP001216907">
    <property type="component" value="Unassembled WGS sequence"/>
</dbReference>
<accession>A0ABT6FIK1</accession>
<dbReference type="Pfam" id="PF15566">
    <property type="entry name" value="Imm32"/>
    <property type="match status" value="1"/>
</dbReference>
<dbReference type="InterPro" id="IPR029083">
    <property type="entry name" value="Imm32"/>
</dbReference>
<evidence type="ECO:0000313" key="2">
    <source>
        <dbReference type="Proteomes" id="UP001216907"/>
    </source>
</evidence>
<evidence type="ECO:0000313" key="1">
    <source>
        <dbReference type="EMBL" id="MDG3007413.1"/>
    </source>
</evidence>
<organism evidence="1 2">
    <name type="scientific">Paludisphaera mucosa</name>
    <dbReference type="NCBI Taxonomy" id="3030827"/>
    <lineage>
        <taxon>Bacteria</taxon>
        <taxon>Pseudomonadati</taxon>
        <taxon>Planctomycetota</taxon>
        <taxon>Planctomycetia</taxon>
        <taxon>Isosphaerales</taxon>
        <taxon>Isosphaeraceae</taxon>
        <taxon>Paludisphaera</taxon>
    </lineage>
</organism>
<protein>
    <submittedName>
        <fullName evidence="1">Uncharacterized protein</fullName>
    </submittedName>
</protein>
<dbReference type="EMBL" id="JARRAG010000002">
    <property type="protein sequence ID" value="MDG3007413.1"/>
    <property type="molecule type" value="Genomic_DNA"/>
</dbReference>
<comment type="caution">
    <text evidence="1">The sequence shown here is derived from an EMBL/GenBank/DDBJ whole genome shotgun (WGS) entry which is preliminary data.</text>
</comment>